<dbReference type="STRING" id="1193682.BJP25_05780"/>
<dbReference type="CDD" id="cd04301">
    <property type="entry name" value="NAT_SF"/>
    <property type="match status" value="1"/>
</dbReference>
<dbReference type="InterPro" id="IPR000182">
    <property type="entry name" value="GNAT_dom"/>
</dbReference>
<dbReference type="Gene3D" id="3.40.630.30">
    <property type="match status" value="1"/>
</dbReference>
<evidence type="ECO:0000313" key="4">
    <source>
        <dbReference type="EMBL" id="OLR89621.1"/>
    </source>
</evidence>
<dbReference type="InterPro" id="IPR016181">
    <property type="entry name" value="Acyl_CoA_acyltransferase"/>
</dbReference>
<protein>
    <recommendedName>
        <fullName evidence="3">N-acetyltransferase domain-containing protein</fullName>
    </recommendedName>
</protein>
<dbReference type="AlphaFoldDB" id="A0A1Q9LC65"/>
<organism evidence="4 5">
    <name type="scientific">Actinokineospora bangkokensis</name>
    <dbReference type="NCBI Taxonomy" id="1193682"/>
    <lineage>
        <taxon>Bacteria</taxon>
        <taxon>Bacillati</taxon>
        <taxon>Actinomycetota</taxon>
        <taxon>Actinomycetes</taxon>
        <taxon>Pseudonocardiales</taxon>
        <taxon>Pseudonocardiaceae</taxon>
        <taxon>Actinokineospora</taxon>
    </lineage>
</organism>
<reference evidence="4 5" key="1">
    <citation type="submission" date="2016-10" db="EMBL/GenBank/DDBJ databases">
        <title>The Draft Genome Sequence of Actinokineospora bangkokensis 44EHWT reveals the biosynthetic pathway of antifungal compounds Thailandins with unusual extender unit butylmalonyl-CoA.</title>
        <authorList>
            <person name="Greule A."/>
            <person name="Intra B."/>
            <person name="Flemming S."/>
            <person name="Rommel M.G."/>
            <person name="Panbangred W."/>
            <person name="Bechthold A."/>
        </authorList>
    </citation>
    <scope>NUCLEOTIDE SEQUENCE [LARGE SCALE GENOMIC DNA]</scope>
    <source>
        <strain evidence="4 5">44EHW</strain>
    </source>
</reference>
<feature type="domain" description="N-acetyltransferase" evidence="3">
    <location>
        <begin position="1"/>
        <end position="160"/>
    </location>
</feature>
<comment type="caution">
    <text evidence="4">The sequence shown here is derived from an EMBL/GenBank/DDBJ whole genome shotgun (WGS) entry which is preliminary data.</text>
</comment>
<keyword evidence="2" id="KW-0012">Acyltransferase</keyword>
<sequence length="171" mass="19592">MLVREATADDAAALGRVHAEAWHRAYRDLFEPEWLTRFVAERRGRWHARLADPAFDLAELLVAEQGAAVVAFAWFGPHADNTADAELRAYYAHPDAWGTGVAQTLFDNVREAVADRRRLRLWTLAGAHRARRFYAKEGFARTGLHRDRDFGDARPVREVEYALSPHDRAWR</sequence>
<keyword evidence="5" id="KW-1185">Reference proteome</keyword>
<evidence type="ECO:0000313" key="5">
    <source>
        <dbReference type="Proteomes" id="UP000186040"/>
    </source>
</evidence>
<dbReference type="Proteomes" id="UP000186040">
    <property type="component" value="Unassembled WGS sequence"/>
</dbReference>
<keyword evidence="1" id="KW-0808">Transferase</keyword>
<dbReference type="PANTHER" id="PTHR43877">
    <property type="entry name" value="AMINOALKYLPHOSPHONATE N-ACETYLTRANSFERASE-RELATED-RELATED"/>
    <property type="match status" value="1"/>
</dbReference>
<dbReference type="SUPFAM" id="SSF55729">
    <property type="entry name" value="Acyl-CoA N-acyltransferases (Nat)"/>
    <property type="match status" value="1"/>
</dbReference>
<proteinExistence type="predicted"/>
<name>A0A1Q9LC65_9PSEU</name>
<dbReference type="Pfam" id="PF00583">
    <property type="entry name" value="Acetyltransf_1"/>
    <property type="match status" value="1"/>
</dbReference>
<evidence type="ECO:0000259" key="3">
    <source>
        <dbReference type="PROSITE" id="PS51186"/>
    </source>
</evidence>
<dbReference type="InterPro" id="IPR050832">
    <property type="entry name" value="Bact_Acetyltransf"/>
</dbReference>
<dbReference type="EMBL" id="MKQR01000032">
    <property type="protein sequence ID" value="OLR89621.1"/>
    <property type="molecule type" value="Genomic_DNA"/>
</dbReference>
<gene>
    <name evidence="4" type="ORF">BJP25_05780</name>
</gene>
<dbReference type="GO" id="GO:0016747">
    <property type="term" value="F:acyltransferase activity, transferring groups other than amino-acyl groups"/>
    <property type="evidence" value="ECO:0007669"/>
    <property type="project" value="InterPro"/>
</dbReference>
<accession>A0A1Q9LC65</accession>
<dbReference type="PROSITE" id="PS51186">
    <property type="entry name" value="GNAT"/>
    <property type="match status" value="1"/>
</dbReference>
<evidence type="ECO:0000256" key="1">
    <source>
        <dbReference type="ARBA" id="ARBA00022679"/>
    </source>
</evidence>
<evidence type="ECO:0000256" key="2">
    <source>
        <dbReference type="ARBA" id="ARBA00023315"/>
    </source>
</evidence>